<dbReference type="WBParaSite" id="PSAMB.scaffold6605size9135.g28795.t1">
    <property type="protein sequence ID" value="PSAMB.scaffold6605size9135.g28795.t1"/>
    <property type="gene ID" value="PSAMB.scaffold6605size9135.g28795"/>
</dbReference>
<name>A0A914X5P1_9BILA</name>
<evidence type="ECO:0000313" key="2">
    <source>
        <dbReference type="Proteomes" id="UP000887566"/>
    </source>
</evidence>
<protein>
    <submittedName>
        <fullName evidence="3">Uncharacterized protein</fullName>
    </submittedName>
</protein>
<sequence length="151" mass="16417">MSSQLRLATTAAQNDGFGAVGSFTSTCSAATRCSTVISYDVLVLVSAAQFRYSVTDSWHLDGWCCRQDLRPGRVHPNVLTTRSAVSFAVTAASLSSSSTSRVEEDGEDGERERSRRSKAPFELIKLTELCELTLPLAEDVNVELPCHWLGT</sequence>
<keyword evidence="2" id="KW-1185">Reference proteome</keyword>
<dbReference type="Proteomes" id="UP000887566">
    <property type="component" value="Unplaced"/>
</dbReference>
<evidence type="ECO:0000313" key="3">
    <source>
        <dbReference type="WBParaSite" id="PSAMB.scaffold6605size9135.g28795.t1"/>
    </source>
</evidence>
<evidence type="ECO:0000256" key="1">
    <source>
        <dbReference type="SAM" id="MobiDB-lite"/>
    </source>
</evidence>
<dbReference type="AlphaFoldDB" id="A0A914X5P1"/>
<organism evidence="2 3">
    <name type="scientific">Plectus sambesii</name>
    <dbReference type="NCBI Taxonomy" id="2011161"/>
    <lineage>
        <taxon>Eukaryota</taxon>
        <taxon>Metazoa</taxon>
        <taxon>Ecdysozoa</taxon>
        <taxon>Nematoda</taxon>
        <taxon>Chromadorea</taxon>
        <taxon>Plectida</taxon>
        <taxon>Plectina</taxon>
        <taxon>Plectoidea</taxon>
        <taxon>Plectidae</taxon>
        <taxon>Plectus</taxon>
    </lineage>
</organism>
<proteinExistence type="predicted"/>
<reference evidence="3" key="1">
    <citation type="submission" date="2022-11" db="UniProtKB">
        <authorList>
            <consortium name="WormBaseParasite"/>
        </authorList>
    </citation>
    <scope>IDENTIFICATION</scope>
</reference>
<feature type="region of interest" description="Disordered" evidence="1">
    <location>
        <begin position="94"/>
        <end position="116"/>
    </location>
</feature>
<accession>A0A914X5P1</accession>